<evidence type="ECO:0000313" key="3">
    <source>
        <dbReference type="Proteomes" id="UP000327179"/>
    </source>
</evidence>
<dbReference type="SUPFAM" id="SSF55729">
    <property type="entry name" value="Acyl-CoA N-acyltransferases (Nat)"/>
    <property type="match status" value="1"/>
</dbReference>
<feature type="domain" description="N-acetyltransferase" evidence="1">
    <location>
        <begin position="22"/>
        <end position="167"/>
    </location>
</feature>
<evidence type="ECO:0000313" key="2">
    <source>
        <dbReference type="EMBL" id="QEY60631.1"/>
    </source>
</evidence>
<dbReference type="Gene3D" id="3.40.630.30">
    <property type="match status" value="1"/>
</dbReference>
<dbReference type="GO" id="GO:0016747">
    <property type="term" value="F:acyltransferase activity, transferring groups other than amino-acyl groups"/>
    <property type="evidence" value="ECO:0007669"/>
    <property type="project" value="InterPro"/>
</dbReference>
<reference evidence="2 3" key="1">
    <citation type="submission" date="2019-08" db="EMBL/GenBank/DDBJ databases">
        <title>Whole-genome Sequencing of e-waste polymer degrading bacterium Pseudomonas sp. strain PE08.</title>
        <authorList>
            <person name="Kirdat K."/>
            <person name="Debbarma P."/>
            <person name="Narawade N."/>
            <person name="Suyal D."/>
            <person name="Thorat V."/>
            <person name="Shouche Y."/>
            <person name="Goel R."/>
            <person name="Yadav A."/>
        </authorList>
    </citation>
    <scope>NUCLEOTIDE SEQUENCE [LARGE SCALE GENOMIC DNA]</scope>
    <source>
        <strain evidence="2 3">PE08</strain>
    </source>
</reference>
<dbReference type="Proteomes" id="UP000327179">
    <property type="component" value="Chromosome"/>
</dbReference>
<dbReference type="AlphaFoldDB" id="A0A5J6QHG9"/>
<keyword evidence="2" id="KW-0808">Transferase</keyword>
<dbReference type="InterPro" id="IPR016181">
    <property type="entry name" value="Acyl_CoA_acyltransferase"/>
</dbReference>
<protein>
    <submittedName>
        <fullName evidence="2">GNAT family N-acetyltransferase</fullName>
    </submittedName>
</protein>
<organism evidence="2 3">
    <name type="scientific">Metapseudomonas lalkuanensis</name>
    <dbReference type="NCBI Taxonomy" id="2604832"/>
    <lineage>
        <taxon>Bacteria</taxon>
        <taxon>Pseudomonadati</taxon>
        <taxon>Pseudomonadota</taxon>
        <taxon>Gammaproteobacteria</taxon>
        <taxon>Pseudomonadales</taxon>
        <taxon>Pseudomonadaceae</taxon>
        <taxon>Metapseudomonas</taxon>
    </lineage>
</organism>
<gene>
    <name evidence="2" type="ORF">FXN65_00730</name>
</gene>
<dbReference type="InterPro" id="IPR050276">
    <property type="entry name" value="MshD_Acetyltransferase"/>
</dbReference>
<keyword evidence="3" id="KW-1185">Reference proteome</keyword>
<dbReference type="EMBL" id="CP043311">
    <property type="protein sequence ID" value="QEY60631.1"/>
    <property type="molecule type" value="Genomic_DNA"/>
</dbReference>
<accession>A0A5J6QHG9</accession>
<dbReference type="Pfam" id="PF00583">
    <property type="entry name" value="Acetyltransf_1"/>
    <property type="match status" value="1"/>
</dbReference>
<name>A0A5J6QHG9_9GAMM</name>
<sequence>MLEGPSRPRGESNMPISNPRVLLVPLATPEEQAHCRSLRVQDDQLDFVATNAESLQEAAESPWCQPLAIRAADSGEMVGFLMHALDPDENSRWIYRLMIDQQYQGRGYGRAALRATVALLRDLPGGPGVALGVVPENTGARQLYAAEGFVETGEIIGRELVMRLSPA</sequence>
<dbReference type="CDD" id="cd04301">
    <property type="entry name" value="NAT_SF"/>
    <property type="match status" value="1"/>
</dbReference>
<proteinExistence type="predicted"/>
<dbReference type="PANTHER" id="PTHR43617">
    <property type="entry name" value="L-AMINO ACID N-ACETYLTRANSFERASE"/>
    <property type="match status" value="1"/>
</dbReference>
<dbReference type="PROSITE" id="PS51186">
    <property type="entry name" value="GNAT"/>
    <property type="match status" value="1"/>
</dbReference>
<dbReference type="InterPro" id="IPR000182">
    <property type="entry name" value="GNAT_dom"/>
</dbReference>
<evidence type="ECO:0000259" key="1">
    <source>
        <dbReference type="PROSITE" id="PS51186"/>
    </source>
</evidence>
<dbReference type="KEGG" id="plal:FXN65_00730"/>